<reference evidence="8" key="2">
    <citation type="submission" date="2020-09" db="EMBL/GenBank/DDBJ databases">
        <authorList>
            <person name="Sun Q."/>
            <person name="Sedlacek I."/>
        </authorList>
    </citation>
    <scope>NUCLEOTIDE SEQUENCE</scope>
    <source>
        <strain evidence="8">CCM 7897</strain>
    </source>
</reference>
<feature type="transmembrane region" description="Helical" evidence="7">
    <location>
        <begin position="81"/>
        <end position="99"/>
    </location>
</feature>
<sequence>MRKPDSLVYGVGDLPPARVALLVAVQQVAFLSALLGVPGLAVISLGLDDAQFLNLAATTLFCSGFVLLLQGWGRFGIGAGLFYPLQCTTAALPAIVYASTSGLSLATSFTMVAVVGVFQLGFSFLITRLRGIFTVEVAGLAVFLIGVGLGQQGLVLVLDVSAGGGQGATQGAPTHLAIAALTLFTLVILHIYVRSRLRLFTNLIGLGIGLIASILAGQLDPRHLKLFTEAPLFDFPRPPLFGWDFSVGAIIPFAVTGILLSLTSMGVQTIAQRNNDRDWKAPDLPSIGRGLRAEGLMHLLAAFLNALPLVASGGAVALAAASGCTARVLAFWTGGLLILFSLMPKIMGFWLLLPNAVTGAMFLFLATFTTLNGVTLVASRVMDARKVVAIGMGFVTAIAYEPMRHVIEGQAPQLRLFTFSSFAVSLLVTVALLALFRIGVTRRVVRRFPASGASHDEVANYIEAEGGRWGARVDVVQRAAHVAWQALDLIGRDYVDPDKPQIEVTTRHNDILLDVILRYEGTAPALARRPPTAEELVEQPELAAQLTGYLLTRLAPDLRIQRVGSQWEIAFRLPV</sequence>
<feature type="transmembrane region" description="Helical" evidence="7">
    <location>
        <begin position="414"/>
        <end position="436"/>
    </location>
</feature>
<dbReference type="Pfam" id="PF00860">
    <property type="entry name" value="Xan_ur_permease"/>
    <property type="match status" value="1"/>
</dbReference>
<keyword evidence="6 7" id="KW-0472">Membrane</keyword>
<comment type="similarity">
    <text evidence="2">Belongs to the nucleobase:cation symporter-2 (NCS2) (TC 2.A.40) family.</text>
</comment>
<dbReference type="RefSeq" id="WP_188575837.1">
    <property type="nucleotide sequence ID" value="NZ_BMCT01000001.1"/>
</dbReference>
<keyword evidence="4 7" id="KW-0812">Transmembrane</keyword>
<evidence type="ECO:0000313" key="9">
    <source>
        <dbReference type="Proteomes" id="UP000606044"/>
    </source>
</evidence>
<keyword evidence="5 7" id="KW-1133">Transmembrane helix</keyword>
<reference evidence="8" key="1">
    <citation type="journal article" date="2014" name="Int. J. Syst. Evol. Microbiol.">
        <title>Complete genome sequence of Corynebacterium casei LMG S-19264T (=DSM 44701T), isolated from a smear-ripened cheese.</title>
        <authorList>
            <consortium name="US DOE Joint Genome Institute (JGI-PGF)"/>
            <person name="Walter F."/>
            <person name="Albersmeier A."/>
            <person name="Kalinowski J."/>
            <person name="Ruckert C."/>
        </authorList>
    </citation>
    <scope>NUCLEOTIDE SEQUENCE</scope>
    <source>
        <strain evidence="8">CCM 7897</strain>
    </source>
</reference>
<evidence type="ECO:0000256" key="2">
    <source>
        <dbReference type="ARBA" id="ARBA00008821"/>
    </source>
</evidence>
<protein>
    <recommendedName>
        <fullName evidence="10">Xanthine/uracil permease</fullName>
    </recommendedName>
</protein>
<evidence type="ECO:0000256" key="7">
    <source>
        <dbReference type="SAM" id="Phobius"/>
    </source>
</evidence>
<comment type="caution">
    <text evidence="8">The sequence shown here is derived from an EMBL/GenBank/DDBJ whole genome shotgun (WGS) entry which is preliminary data.</text>
</comment>
<evidence type="ECO:0000313" key="8">
    <source>
        <dbReference type="EMBL" id="GGF52048.1"/>
    </source>
</evidence>
<feature type="transmembrane region" description="Helical" evidence="7">
    <location>
        <begin position="51"/>
        <end position="69"/>
    </location>
</feature>
<dbReference type="PANTHER" id="PTHR42810">
    <property type="entry name" value="PURINE PERMEASE C1399.01C-RELATED"/>
    <property type="match status" value="1"/>
</dbReference>
<feature type="transmembrane region" description="Helical" evidence="7">
    <location>
        <begin position="174"/>
        <end position="193"/>
    </location>
</feature>
<feature type="transmembrane region" description="Helical" evidence="7">
    <location>
        <begin position="329"/>
        <end position="353"/>
    </location>
</feature>
<accession>A0A917BPJ3</accession>
<dbReference type="AlphaFoldDB" id="A0A917BPJ3"/>
<feature type="transmembrane region" description="Helical" evidence="7">
    <location>
        <begin position="200"/>
        <end position="220"/>
    </location>
</feature>
<dbReference type="EMBL" id="BMCT01000001">
    <property type="protein sequence ID" value="GGF52048.1"/>
    <property type="molecule type" value="Genomic_DNA"/>
</dbReference>
<feature type="transmembrane region" description="Helical" evidence="7">
    <location>
        <begin position="240"/>
        <end position="263"/>
    </location>
</feature>
<evidence type="ECO:0000256" key="4">
    <source>
        <dbReference type="ARBA" id="ARBA00022692"/>
    </source>
</evidence>
<feature type="transmembrane region" description="Helical" evidence="7">
    <location>
        <begin position="360"/>
        <end position="378"/>
    </location>
</feature>
<organism evidence="8 9">
    <name type="scientific">Azorhizobium oxalatiphilum</name>
    <dbReference type="NCBI Taxonomy" id="980631"/>
    <lineage>
        <taxon>Bacteria</taxon>
        <taxon>Pseudomonadati</taxon>
        <taxon>Pseudomonadota</taxon>
        <taxon>Alphaproteobacteria</taxon>
        <taxon>Hyphomicrobiales</taxon>
        <taxon>Xanthobacteraceae</taxon>
        <taxon>Azorhizobium</taxon>
    </lineage>
</organism>
<proteinExistence type="inferred from homology"/>
<evidence type="ECO:0000256" key="6">
    <source>
        <dbReference type="ARBA" id="ARBA00023136"/>
    </source>
</evidence>
<gene>
    <name evidence="8" type="ORF">GCM10007301_09390</name>
</gene>
<evidence type="ECO:0000256" key="5">
    <source>
        <dbReference type="ARBA" id="ARBA00022989"/>
    </source>
</evidence>
<evidence type="ECO:0000256" key="3">
    <source>
        <dbReference type="ARBA" id="ARBA00022448"/>
    </source>
</evidence>
<dbReference type="GO" id="GO:0005886">
    <property type="term" value="C:plasma membrane"/>
    <property type="evidence" value="ECO:0007669"/>
    <property type="project" value="TreeGrafter"/>
</dbReference>
<feature type="transmembrane region" description="Helical" evidence="7">
    <location>
        <begin position="299"/>
        <end position="323"/>
    </location>
</feature>
<keyword evidence="3" id="KW-0813">Transport</keyword>
<evidence type="ECO:0008006" key="10">
    <source>
        <dbReference type="Google" id="ProtNLM"/>
    </source>
</evidence>
<feature type="transmembrane region" description="Helical" evidence="7">
    <location>
        <begin position="21"/>
        <end position="45"/>
    </location>
</feature>
<dbReference type="InterPro" id="IPR006043">
    <property type="entry name" value="NCS2"/>
</dbReference>
<evidence type="ECO:0000256" key="1">
    <source>
        <dbReference type="ARBA" id="ARBA00004141"/>
    </source>
</evidence>
<comment type="subcellular location">
    <subcellularLocation>
        <location evidence="1">Membrane</location>
        <topology evidence="1">Multi-pass membrane protein</topology>
    </subcellularLocation>
</comment>
<feature type="transmembrane region" description="Helical" evidence="7">
    <location>
        <begin position="105"/>
        <end position="126"/>
    </location>
</feature>
<name>A0A917BPJ3_9HYPH</name>
<feature type="transmembrane region" description="Helical" evidence="7">
    <location>
        <begin position="133"/>
        <end position="154"/>
    </location>
</feature>
<keyword evidence="9" id="KW-1185">Reference proteome</keyword>
<dbReference type="GO" id="GO:0042907">
    <property type="term" value="F:xanthine transmembrane transporter activity"/>
    <property type="evidence" value="ECO:0007669"/>
    <property type="project" value="TreeGrafter"/>
</dbReference>
<dbReference type="Proteomes" id="UP000606044">
    <property type="component" value="Unassembled WGS sequence"/>
</dbReference>
<dbReference type="PANTHER" id="PTHR42810:SF2">
    <property type="entry name" value="PURINE PERMEASE C1399.01C-RELATED"/>
    <property type="match status" value="1"/>
</dbReference>